<name>A0AAN8UHU4_9MAGN</name>
<dbReference type="Gene3D" id="3.30.70.330">
    <property type="match status" value="1"/>
</dbReference>
<dbReference type="AlphaFoldDB" id="A0AAN8UHU4"/>
<sequence>MSSLDLTVEVLDLSPKVTPADLYNFFSYCGTVDAIQLQRKEDQSQVALVAFRQPYAFQTALILDGSTIVDQPVRIVTACPQTIPIVWEKRNTMDLVPSSACLFQAVASRGLEIMNNTKDLLEEKGRAIAEQTRLTISAAEEAAGHVGSMGALWLSNAFSRVSKLGTSKRDNPNSRKQK</sequence>
<comment type="caution">
    <text evidence="3">The sequence shown here is derived from an EMBL/GenBank/DDBJ whole genome shotgun (WGS) entry which is preliminary data.</text>
</comment>
<gene>
    <name evidence="3" type="ORF">RJ641_018706</name>
</gene>
<evidence type="ECO:0000313" key="4">
    <source>
        <dbReference type="Proteomes" id="UP001370490"/>
    </source>
</evidence>
<proteinExistence type="predicted"/>
<evidence type="ECO:0000259" key="2">
    <source>
        <dbReference type="PROSITE" id="PS50102"/>
    </source>
</evidence>
<protein>
    <submittedName>
        <fullName evidence="3">RNA recognition motif domain</fullName>
    </submittedName>
</protein>
<dbReference type="SUPFAM" id="SSF54928">
    <property type="entry name" value="RNA-binding domain, RBD"/>
    <property type="match status" value="1"/>
</dbReference>
<dbReference type="EMBL" id="JBAMMX010000024">
    <property type="protein sequence ID" value="KAK6915845.1"/>
    <property type="molecule type" value="Genomic_DNA"/>
</dbReference>
<keyword evidence="4" id="KW-1185">Reference proteome</keyword>
<evidence type="ECO:0000256" key="1">
    <source>
        <dbReference type="PROSITE-ProRule" id="PRU00176"/>
    </source>
</evidence>
<dbReference type="GO" id="GO:0003723">
    <property type="term" value="F:RNA binding"/>
    <property type="evidence" value="ECO:0007669"/>
    <property type="project" value="UniProtKB-UniRule"/>
</dbReference>
<dbReference type="Pfam" id="PF00076">
    <property type="entry name" value="RRM_1"/>
    <property type="match status" value="1"/>
</dbReference>
<evidence type="ECO:0000313" key="3">
    <source>
        <dbReference type="EMBL" id="KAK6915845.1"/>
    </source>
</evidence>
<keyword evidence="1" id="KW-0694">RNA-binding</keyword>
<organism evidence="3 4">
    <name type="scientific">Dillenia turbinata</name>
    <dbReference type="NCBI Taxonomy" id="194707"/>
    <lineage>
        <taxon>Eukaryota</taxon>
        <taxon>Viridiplantae</taxon>
        <taxon>Streptophyta</taxon>
        <taxon>Embryophyta</taxon>
        <taxon>Tracheophyta</taxon>
        <taxon>Spermatophyta</taxon>
        <taxon>Magnoliopsida</taxon>
        <taxon>eudicotyledons</taxon>
        <taxon>Gunneridae</taxon>
        <taxon>Pentapetalae</taxon>
        <taxon>Dilleniales</taxon>
        <taxon>Dilleniaceae</taxon>
        <taxon>Dillenia</taxon>
    </lineage>
</organism>
<accession>A0AAN8UHU4</accession>
<dbReference type="InterPro" id="IPR035979">
    <property type="entry name" value="RBD_domain_sf"/>
</dbReference>
<reference evidence="3 4" key="1">
    <citation type="submission" date="2023-12" db="EMBL/GenBank/DDBJ databases">
        <title>A high-quality genome assembly for Dillenia turbinata (Dilleniales).</title>
        <authorList>
            <person name="Chanderbali A."/>
        </authorList>
    </citation>
    <scope>NUCLEOTIDE SEQUENCE [LARGE SCALE GENOMIC DNA]</scope>
    <source>
        <strain evidence="3">LSX21</strain>
        <tissue evidence="3">Leaf</tissue>
    </source>
</reference>
<dbReference type="InterPro" id="IPR000504">
    <property type="entry name" value="RRM_dom"/>
</dbReference>
<dbReference type="Proteomes" id="UP001370490">
    <property type="component" value="Unassembled WGS sequence"/>
</dbReference>
<dbReference type="PANTHER" id="PTHR32343:SF44">
    <property type="entry name" value="PROTEIN VIP1-LIKE"/>
    <property type="match status" value="1"/>
</dbReference>
<dbReference type="PROSITE" id="PS50102">
    <property type="entry name" value="RRM"/>
    <property type="match status" value="1"/>
</dbReference>
<dbReference type="InterPro" id="IPR012677">
    <property type="entry name" value="Nucleotide-bd_a/b_plait_sf"/>
</dbReference>
<dbReference type="PANTHER" id="PTHR32343">
    <property type="entry name" value="SERINE/ARGININE-RICH SPLICING FACTOR"/>
    <property type="match status" value="1"/>
</dbReference>
<feature type="domain" description="RRM" evidence="2">
    <location>
        <begin position="6"/>
        <end position="80"/>
    </location>
</feature>